<reference evidence="7" key="2">
    <citation type="submission" date="2020-09" db="EMBL/GenBank/DDBJ databases">
        <authorList>
            <person name="Sun Q."/>
            <person name="Zhou Y."/>
        </authorList>
    </citation>
    <scope>NUCLEOTIDE SEQUENCE</scope>
    <source>
        <strain evidence="7">CGMCC 4.5737</strain>
    </source>
</reference>
<feature type="signal peptide" evidence="5">
    <location>
        <begin position="1"/>
        <end position="25"/>
    </location>
</feature>
<comment type="similarity">
    <text evidence="1">Belongs to the SCO1/2 family.</text>
</comment>
<dbReference type="PANTHER" id="PTHR12151">
    <property type="entry name" value="ELECTRON TRANSPORT PROTIN SCO1/SENC FAMILY MEMBER"/>
    <property type="match status" value="1"/>
</dbReference>
<evidence type="ECO:0000256" key="5">
    <source>
        <dbReference type="SAM" id="SignalP"/>
    </source>
</evidence>
<feature type="disulfide bond" description="Redox-active" evidence="4">
    <location>
        <begin position="81"/>
        <end position="85"/>
    </location>
</feature>
<sequence length="207" mass="22294">MRALRRALVALGAALLLASCSSGNADSPAATTPPPQLKAASFPSPLDVPKPDLVDLKGQPYDFAQQFRGKVTLLYFGYANCPDVCPTTMADIARAYQQLDEGQRKRAQVVMVTSDPDRDTPEAFGEWLRQFNPDFVGVTGKVDDIVKAAHSVAIGLEAPKANDSGDYEVTHGAQVLLYTPEAKATGYYRSGASSDDMLTDLRALLDR</sequence>
<dbReference type="InterPro" id="IPR003782">
    <property type="entry name" value="SCO1/SenC"/>
</dbReference>
<accession>A0A8J3CEB5</accession>
<feature type="domain" description="Thioredoxin" evidence="6">
    <location>
        <begin position="42"/>
        <end position="206"/>
    </location>
</feature>
<dbReference type="CDD" id="cd02968">
    <property type="entry name" value="SCO"/>
    <property type="match status" value="1"/>
</dbReference>
<feature type="binding site" evidence="3">
    <location>
        <position position="81"/>
    </location>
    <ligand>
        <name>Cu cation</name>
        <dbReference type="ChEBI" id="CHEBI:23378"/>
    </ligand>
</feature>
<dbReference type="InterPro" id="IPR013766">
    <property type="entry name" value="Thioredoxin_domain"/>
</dbReference>
<keyword evidence="8" id="KW-1185">Reference proteome</keyword>
<dbReference type="EMBL" id="BMMK01000020">
    <property type="protein sequence ID" value="GGM66606.1"/>
    <property type="molecule type" value="Genomic_DNA"/>
</dbReference>
<feature type="binding site" evidence="3">
    <location>
        <position position="85"/>
    </location>
    <ligand>
        <name>Cu cation</name>
        <dbReference type="ChEBI" id="CHEBI:23378"/>
    </ligand>
</feature>
<dbReference type="PANTHER" id="PTHR12151:SF25">
    <property type="entry name" value="LINALOOL DEHYDRATASE_ISOMERASE DOMAIN-CONTAINING PROTEIN"/>
    <property type="match status" value="1"/>
</dbReference>
<name>A0A8J3CEB5_9PSEU</name>
<organism evidence="7 8">
    <name type="scientific">Longimycelium tulufanense</name>
    <dbReference type="NCBI Taxonomy" id="907463"/>
    <lineage>
        <taxon>Bacteria</taxon>
        <taxon>Bacillati</taxon>
        <taxon>Actinomycetota</taxon>
        <taxon>Actinomycetes</taxon>
        <taxon>Pseudonocardiales</taxon>
        <taxon>Pseudonocardiaceae</taxon>
        <taxon>Longimycelium</taxon>
    </lineage>
</organism>
<dbReference type="PROSITE" id="PS51352">
    <property type="entry name" value="THIOREDOXIN_2"/>
    <property type="match status" value="1"/>
</dbReference>
<dbReference type="PROSITE" id="PS51257">
    <property type="entry name" value="PROKAR_LIPOPROTEIN"/>
    <property type="match status" value="1"/>
</dbReference>
<dbReference type="GO" id="GO:0046872">
    <property type="term" value="F:metal ion binding"/>
    <property type="evidence" value="ECO:0007669"/>
    <property type="project" value="UniProtKB-KW"/>
</dbReference>
<evidence type="ECO:0000256" key="4">
    <source>
        <dbReference type="PIRSR" id="PIRSR603782-2"/>
    </source>
</evidence>
<dbReference type="SUPFAM" id="SSF52833">
    <property type="entry name" value="Thioredoxin-like"/>
    <property type="match status" value="1"/>
</dbReference>
<keyword evidence="4" id="KW-1015">Disulfide bond</keyword>
<dbReference type="AlphaFoldDB" id="A0A8J3CEB5"/>
<feature type="binding site" evidence="3">
    <location>
        <position position="171"/>
    </location>
    <ligand>
        <name>Cu cation</name>
        <dbReference type="ChEBI" id="CHEBI:23378"/>
    </ligand>
</feature>
<feature type="chain" id="PRO_5038932992" evidence="5">
    <location>
        <begin position="26"/>
        <end position="207"/>
    </location>
</feature>
<evidence type="ECO:0000256" key="2">
    <source>
        <dbReference type="ARBA" id="ARBA00023008"/>
    </source>
</evidence>
<proteinExistence type="inferred from homology"/>
<dbReference type="Pfam" id="PF02630">
    <property type="entry name" value="SCO1-SenC"/>
    <property type="match status" value="1"/>
</dbReference>
<keyword evidence="5" id="KW-0732">Signal</keyword>
<dbReference type="Proteomes" id="UP000637578">
    <property type="component" value="Unassembled WGS sequence"/>
</dbReference>
<evidence type="ECO:0000256" key="1">
    <source>
        <dbReference type="ARBA" id="ARBA00010996"/>
    </source>
</evidence>
<evidence type="ECO:0000313" key="8">
    <source>
        <dbReference type="Proteomes" id="UP000637578"/>
    </source>
</evidence>
<gene>
    <name evidence="7" type="ORF">GCM10012275_41400</name>
</gene>
<evidence type="ECO:0000259" key="6">
    <source>
        <dbReference type="PROSITE" id="PS51352"/>
    </source>
</evidence>
<dbReference type="InterPro" id="IPR036249">
    <property type="entry name" value="Thioredoxin-like_sf"/>
</dbReference>
<evidence type="ECO:0000313" key="7">
    <source>
        <dbReference type="EMBL" id="GGM66606.1"/>
    </source>
</evidence>
<dbReference type="Gene3D" id="3.40.30.10">
    <property type="entry name" value="Glutaredoxin"/>
    <property type="match status" value="1"/>
</dbReference>
<evidence type="ECO:0000256" key="3">
    <source>
        <dbReference type="PIRSR" id="PIRSR603782-1"/>
    </source>
</evidence>
<comment type="caution">
    <text evidence="7">The sequence shown here is derived from an EMBL/GenBank/DDBJ whole genome shotgun (WGS) entry which is preliminary data.</text>
</comment>
<protein>
    <submittedName>
        <fullName evidence="7">SCO family protein</fullName>
    </submittedName>
</protein>
<dbReference type="RefSeq" id="WP_189060043.1">
    <property type="nucleotide sequence ID" value="NZ_BMMK01000020.1"/>
</dbReference>
<reference evidence="7" key="1">
    <citation type="journal article" date="2014" name="Int. J. Syst. Evol. Microbiol.">
        <title>Complete genome sequence of Corynebacterium casei LMG S-19264T (=DSM 44701T), isolated from a smear-ripened cheese.</title>
        <authorList>
            <consortium name="US DOE Joint Genome Institute (JGI-PGF)"/>
            <person name="Walter F."/>
            <person name="Albersmeier A."/>
            <person name="Kalinowski J."/>
            <person name="Ruckert C."/>
        </authorList>
    </citation>
    <scope>NUCLEOTIDE SEQUENCE</scope>
    <source>
        <strain evidence="7">CGMCC 4.5737</strain>
    </source>
</reference>
<keyword evidence="3" id="KW-0479">Metal-binding</keyword>
<keyword evidence="2 3" id="KW-0186">Copper</keyword>